<proteinExistence type="predicted"/>
<keyword evidence="2" id="KW-1133">Transmembrane helix</keyword>
<dbReference type="EMBL" id="BAAAOF010000005">
    <property type="protein sequence ID" value="GAA1933144.1"/>
    <property type="molecule type" value="Genomic_DNA"/>
</dbReference>
<dbReference type="InterPro" id="IPR045584">
    <property type="entry name" value="Pilin-like"/>
</dbReference>
<name>A0ABP5B6A6_9MICO</name>
<reference evidence="4" key="1">
    <citation type="journal article" date="2019" name="Int. J. Syst. Evol. Microbiol.">
        <title>The Global Catalogue of Microorganisms (GCM) 10K type strain sequencing project: providing services to taxonomists for standard genome sequencing and annotation.</title>
        <authorList>
            <consortium name="The Broad Institute Genomics Platform"/>
            <consortium name="The Broad Institute Genome Sequencing Center for Infectious Disease"/>
            <person name="Wu L."/>
            <person name="Ma J."/>
        </authorList>
    </citation>
    <scope>NUCLEOTIDE SEQUENCE [LARGE SCALE GENOMIC DNA]</scope>
    <source>
        <strain evidence="4">JCM 14900</strain>
    </source>
</reference>
<comment type="caution">
    <text evidence="3">The sequence shown here is derived from an EMBL/GenBank/DDBJ whole genome shotgun (WGS) entry which is preliminary data.</text>
</comment>
<dbReference type="SUPFAM" id="SSF54523">
    <property type="entry name" value="Pili subunits"/>
    <property type="match status" value="1"/>
</dbReference>
<evidence type="ECO:0000256" key="2">
    <source>
        <dbReference type="SAM" id="Phobius"/>
    </source>
</evidence>
<evidence type="ECO:0000313" key="4">
    <source>
        <dbReference type="Proteomes" id="UP001501343"/>
    </source>
</evidence>
<dbReference type="NCBIfam" id="TIGR02532">
    <property type="entry name" value="IV_pilin_GFxxxE"/>
    <property type="match status" value="1"/>
</dbReference>
<dbReference type="PANTHER" id="PTHR30093">
    <property type="entry name" value="GENERAL SECRETION PATHWAY PROTEIN G"/>
    <property type="match status" value="1"/>
</dbReference>
<dbReference type="PANTHER" id="PTHR30093:SF34">
    <property type="entry name" value="PREPILIN PEPTIDASE-DEPENDENT PROTEIN D"/>
    <property type="match status" value="1"/>
</dbReference>
<keyword evidence="2" id="KW-0472">Membrane</keyword>
<dbReference type="PROSITE" id="PS00409">
    <property type="entry name" value="PROKAR_NTER_METHYL"/>
    <property type="match status" value="1"/>
</dbReference>
<feature type="transmembrane region" description="Helical" evidence="2">
    <location>
        <begin position="43"/>
        <end position="67"/>
    </location>
</feature>
<sequence>MHAYARSELTTFHIIWGDAHMRATIKQYIDAVKKRREEGDDKGFSLIELIVVVAILGVLVAIAIPVFTSIQATAKTNSLQTAASNGATTVAAAVANGEAPATQLAKMKSADWTIAITTPASGTVTLDNFCVTATAVSGKALDGATAAKAGPGC</sequence>
<evidence type="ECO:0008006" key="5">
    <source>
        <dbReference type="Google" id="ProtNLM"/>
    </source>
</evidence>
<dbReference type="Gene3D" id="3.30.700.10">
    <property type="entry name" value="Glycoprotein, Type 4 Pilin"/>
    <property type="match status" value="1"/>
</dbReference>
<gene>
    <name evidence="3" type="ORF">GCM10009775_26430</name>
</gene>
<protein>
    <recommendedName>
        <fullName evidence="5">Prepilin-type N-terminal cleavage/methylation domain-containing protein</fullName>
    </recommendedName>
</protein>
<evidence type="ECO:0000256" key="1">
    <source>
        <dbReference type="ARBA" id="ARBA00022481"/>
    </source>
</evidence>
<dbReference type="InterPro" id="IPR012902">
    <property type="entry name" value="N_methyl_site"/>
</dbReference>
<keyword evidence="4" id="KW-1185">Reference proteome</keyword>
<keyword evidence="1" id="KW-0488">Methylation</keyword>
<dbReference type="Pfam" id="PF07963">
    <property type="entry name" value="N_methyl"/>
    <property type="match status" value="1"/>
</dbReference>
<accession>A0ABP5B6A6</accession>
<organism evidence="3 4">
    <name type="scientific">Microbacterium aoyamense</name>
    <dbReference type="NCBI Taxonomy" id="344166"/>
    <lineage>
        <taxon>Bacteria</taxon>
        <taxon>Bacillati</taxon>
        <taxon>Actinomycetota</taxon>
        <taxon>Actinomycetes</taxon>
        <taxon>Micrococcales</taxon>
        <taxon>Microbacteriaceae</taxon>
        <taxon>Microbacterium</taxon>
    </lineage>
</organism>
<evidence type="ECO:0000313" key="3">
    <source>
        <dbReference type="EMBL" id="GAA1933144.1"/>
    </source>
</evidence>
<keyword evidence="2" id="KW-0812">Transmembrane</keyword>
<dbReference type="Proteomes" id="UP001501343">
    <property type="component" value="Unassembled WGS sequence"/>
</dbReference>